<proteinExistence type="predicted"/>
<dbReference type="Proteomes" id="UP001500363">
    <property type="component" value="Unassembled WGS sequence"/>
</dbReference>
<feature type="transmembrane region" description="Helical" evidence="1">
    <location>
        <begin position="164"/>
        <end position="182"/>
    </location>
</feature>
<evidence type="ECO:0008006" key="4">
    <source>
        <dbReference type="Google" id="ProtNLM"/>
    </source>
</evidence>
<sequence length="294" mass="31532">MSTVDPVAARRAQRLSRQGQPKFLAGAIVAGIAQLGAAFCCGLAIGTMVDLLRSGVIDSSFADNDPAVDSGFLGLATLPVLLVVGVFGLMLTGGVTRHLIAAYTGGEKQPIRQTPVVVLAVAAGVLADTTTWTTPLQVGTKVDPVFHEDESWSAFGWVMYRADVWLPALLLVIAALVTVYAIKHNRRLRRQIADRNRLLTEGRKVTGAITDLSIRTSQNDQGQRSVVGADVVVKFTDLQGTDRWVTRRAENRSAIPTADTALVLFDPLHPEADDLVFVAFQPDPLPGDWIGNLG</sequence>
<keyword evidence="1" id="KW-1133">Transmembrane helix</keyword>
<feature type="transmembrane region" description="Helical" evidence="1">
    <location>
        <begin position="23"/>
        <end position="52"/>
    </location>
</feature>
<reference evidence="3" key="1">
    <citation type="journal article" date="2019" name="Int. J. Syst. Evol. Microbiol.">
        <title>The Global Catalogue of Microorganisms (GCM) 10K type strain sequencing project: providing services to taxonomists for standard genome sequencing and annotation.</title>
        <authorList>
            <consortium name="The Broad Institute Genomics Platform"/>
            <consortium name="The Broad Institute Genome Sequencing Center for Infectious Disease"/>
            <person name="Wu L."/>
            <person name="Ma J."/>
        </authorList>
    </citation>
    <scope>NUCLEOTIDE SEQUENCE [LARGE SCALE GENOMIC DNA]</scope>
    <source>
        <strain evidence="3">JCM 14303</strain>
    </source>
</reference>
<gene>
    <name evidence="2" type="ORF">GCM10009741_47070</name>
</gene>
<evidence type="ECO:0000313" key="2">
    <source>
        <dbReference type="EMBL" id="GAA1538930.1"/>
    </source>
</evidence>
<keyword evidence="3" id="KW-1185">Reference proteome</keyword>
<name>A0ABP4M735_9ACTN</name>
<evidence type="ECO:0000256" key="1">
    <source>
        <dbReference type="SAM" id="Phobius"/>
    </source>
</evidence>
<keyword evidence="1" id="KW-0812">Transmembrane</keyword>
<feature type="transmembrane region" description="Helical" evidence="1">
    <location>
        <begin position="72"/>
        <end position="95"/>
    </location>
</feature>
<comment type="caution">
    <text evidence="2">The sequence shown here is derived from an EMBL/GenBank/DDBJ whole genome shotgun (WGS) entry which is preliminary data.</text>
</comment>
<keyword evidence="1" id="KW-0472">Membrane</keyword>
<feature type="transmembrane region" description="Helical" evidence="1">
    <location>
        <begin position="116"/>
        <end position="134"/>
    </location>
</feature>
<organism evidence="2 3">
    <name type="scientific">Kribbella lupini</name>
    <dbReference type="NCBI Taxonomy" id="291602"/>
    <lineage>
        <taxon>Bacteria</taxon>
        <taxon>Bacillati</taxon>
        <taxon>Actinomycetota</taxon>
        <taxon>Actinomycetes</taxon>
        <taxon>Propionibacteriales</taxon>
        <taxon>Kribbellaceae</taxon>
        <taxon>Kribbella</taxon>
    </lineage>
</organism>
<protein>
    <recommendedName>
        <fullName evidence="4">DUF3592 domain-containing protein</fullName>
    </recommendedName>
</protein>
<evidence type="ECO:0000313" key="3">
    <source>
        <dbReference type="Proteomes" id="UP001500363"/>
    </source>
</evidence>
<dbReference type="EMBL" id="BAAANC010000002">
    <property type="protein sequence ID" value="GAA1538930.1"/>
    <property type="molecule type" value="Genomic_DNA"/>
</dbReference>
<accession>A0ABP4M735</accession>